<evidence type="ECO:0000313" key="3">
    <source>
        <dbReference type="Proteomes" id="UP000799750"/>
    </source>
</evidence>
<dbReference type="AlphaFoldDB" id="A0A6A6QNK8"/>
<feature type="region of interest" description="Disordered" evidence="1">
    <location>
        <begin position="29"/>
        <end position="185"/>
    </location>
</feature>
<dbReference type="PANTHER" id="PTHR28061">
    <property type="entry name" value="INO EIGHTY SUBUNIT 4"/>
    <property type="match status" value="1"/>
</dbReference>
<dbReference type="Proteomes" id="UP000799750">
    <property type="component" value="Unassembled WGS sequence"/>
</dbReference>
<evidence type="ECO:0008006" key="4">
    <source>
        <dbReference type="Google" id="ProtNLM"/>
    </source>
</evidence>
<dbReference type="GO" id="GO:0006338">
    <property type="term" value="P:chromatin remodeling"/>
    <property type="evidence" value="ECO:0007669"/>
    <property type="project" value="InterPro"/>
</dbReference>
<proteinExistence type="predicted"/>
<keyword evidence="3" id="KW-1185">Reference proteome</keyword>
<name>A0A6A6QNK8_9PEZI</name>
<dbReference type="PANTHER" id="PTHR28061:SF1">
    <property type="entry name" value="INO80 COMPLEX SUBUNIT 4"/>
    <property type="match status" value="1"/>
</dbReference>
<dbReference type="GO" id="GO:0031011">
    <property type="term" value="C:Ino80 complex"/>
    <property type="evidence" value="ECO:0007669"/>
    <property type="project" value="InterPro"/>
</dbReference>
<organism evidence="2 3">
    <name type="scientific">Lophium mytilinum</name>
    <dbReference type="NCBI Taxonomy" id="390894"/>
    <lineage>
        <taxon>Eukaryota</taxon>
        <taxon>Fungi</taxon>
        <taxon>Dikarya</taxon>
        <taxon>Ascomycota</taxon>
        <taxon>Pezizomycotina</taxon>
        <taxon>Dothideomycetes</taxon>
        <taxon>Pleosporomycetidae</taxon>
        <taxon>Mytilinidiales</taxon>
        <taxon>Mytilinidiaceae</taxon>
        <taxon>Lophium</taxon>
    </lineage>
</organism>
<feature type="compositionally biased region" description="Polar residues" evidence="1">
    <location>
        <begin position="241"/>
        <end position="256"/>
    </location>
</feature>
<dbReference type="Pfam" id="PF08193">
    <property type="entry name" value="INO80_Ies4"/>
    <property type="match status" value="1"/>
</dbReference>
<feature type="compositionally biased region" description="Low complexity" evidence="1">
    <location>
        <begin position="53"/>
        <end position="101"/>
    </location>
</feature>
<dbReference type="OrthoDB" id="4093188at2759"/>
<dbReference type="InterPro" id="IPR013175">
    <property type="entry name" value="INO80_su_Ies4"/>
</dbReference>
<gene>
    <name evidence="2" type="ORF">BU16DRAFT_64409</name>
</gene>
<feature type="region of interest" description="Disordered" evidence="1">
    <location>
        <begin position="219"/>
        <end position="266"/>
    </location>
</feature>
<evidence type="ECO:0000313" key="2">
    <source>
        <dbReference type="EMBL" id="KAF2494088.1"/>
    </source>
</evidence>
<accession>A0A6A6QNK8</accession>
<evidence type="ECO:0000256" key="1">
    <source>
        <dbReference type="SAM" id="MobiDB-lite"/>
    </source>
</evidence>
<protein>
    <recommendedName>
        <fullName evidence="4">DUF1711-domain-containing protein</fullName>
    </recommendedName>
</protein>
<dbReference type="EMBL" id="MU004191">
    <property type="protein sequence ID" value="KAF2494088.1"/>
    <property type="molecule type" value="Genomic_DNA"/>
</dbReference>
<feature type="compositionally biased region" description="Basic residues" evidence="1">
    <location>
        <begin position="130"/>
        <end position="140"/>
    </location>
</feature>
<reference evidence="2" key="1">
    <citation type="journal article" date="2020" name="Stud. Mycol.">
        <title>101 Dothideomycetes genomes: a test case for predicting lifestyles and emergence of pathogens.</title>
        <authorList>
            <person name="Haridas S."/>
            <person name="Albert R."/>
            <person name="Binder M."/>
            <person name="Bloem J."/>
            <person name="Labutti K."/>
            <person name="Salamov A."/>
            <person name="Andreopoulos B."/>
            <person name="Baker S."/>
            <person name="Barry K."/>
            <person name="Bills G."/>
            <person name="Bluhm B."/>
            <person name="Cannon C."/>
            <person name="Castanera R."/>
            <person name="Culley D."/>
            <person name="Daum C."/>
            <person name="Ezra D."/>
            <person name="Gonzalez J."/>
            <person name="Henrissat B."/>
            <person name="Kuo A."/>
            <person name="Liang C."/>
            <person name="Lipzen A."/>
            <person name="Lutzoni F."/>
            <person name="Magnuson J."/>
            <person name="Mondo S."/>
            <person name="Nolan M."/>
            <person name="Ohm R."/>
            <person name="Pangilinan J."/>
            <person name="Park H.-J."/>
            <person name="Ramirez L."/>
            <person name="Alfaro M."/>
            <person name="Sun H."/>
            <person name="Tritt A."/>
            <person name="Yoshinaga Y."/>
            <person name="Zwiers L.-H."/>
            <person name="Turgeon B."/>
            <person name="Goodwin S."/>
            <person name="Spatafora J."/>
            <person name="Crous P."/>
            <person name="Grigoriev I."/>
        </authorList>
    </citation>
    <scope>NUCLEOTIDE SEQUENCE</scope>
    <source>
        <strain evidence="2">CBS 269.34</strain>
    </source>
</reference>
<sequence length="266" mass="27491">MSSITAATPAPATTKMAARLTKSLVVKFSLPADKLRQFPSASPELARKDSSSRKPSSTSTLTPTATANEPSSSENPSDSNATPLLPNSTTASSSLAPPTAAGVKRKGVPGPKPGSKRGAANLTPDGLPKPRGKPGPKKKPRLGDLINDPLAKGAFAAPAPIQKLGPKANGGPINAGLRALDRTGKPCRKWGKKTFAIKSFTGVTWTVPTWRAPKRSAVDFNGDVKSDTTASSDTKMKDESSAISEKSNSAGDSNHVQALPCMSLDV</sequence>